<evidence type="ECO:0000256" key="2">
    <source>
        <dbReference type="ARBA" id="ARBA00012944"/>
    </source>
</evidence>
<evidence type="ECO:0000256" key="7">
    <source>
        <dbReference type="ARBA" id="ARBA00022792"/>
    </source>
</evidence>
<evidence type="ECO:0000256" key="11">
    <source>
        <dbReference type="ARBA" id="ARBA00023027"/>
    </source>
</evidence>
<dbReference type="InterPro" id="IPR003945">
    <property type="entry name" value="NU5C-like"/>
</dbReference>
<dbReference type="CTD" id="4540"/>
<reference evidence="20" key="1">
    <citation type="submission" date="2014-04" db="EMBL/GenBank/DDBJ databases">
        <title>Sequencing, Annotation and Characterization of the Mitogenome of the Soft-shell clam Mya arenaria.</title>
        <authorList>
            <person name="Wilson J.J."/>
            <person name="Hefner M."/>
            <person name="Walker C.W."/>
            <person name="Page S.T."/>
        </authorList>
    </citation>
    <scope>NUCLEOTIDE SEQUENCE</scope>
</reference>
<dbReference type="GO" id="GO:0015990">
    <property type="term" value="P:electron transport coupled proton transport"/>
    <property type="evidence" value="ECO:0007669"/>
    <property type="project" value="TreeGrafter"/>
</dbReference>
<feature type="domain" description="NADH:quinone oxidoreductase/Mrp antiporter transmembrane" evidence="18">
    <location>
        <begin position="47"/>
        <end position="320"/>
    </location>
</feature>
<dbReference type="GO" id="GO:0003954">
    <property type="term" value="F:NADH dehydrogenase activity"/>
    <property type="evidence" value="ECO:0007669"/>
    <property type="project" value="TreeGrafter"/>
</dbReference>
<feature type="transmembrane region" description="Helical" evidence="17">
    <location>
        <begin position="486"/>
        <end position="504"/>
    </location>
</feature>
<dbReference type="OrthoDB" id="10069788at2759"/>
<feature type="transmembrane region" description="Helical" evidence="17">
    <location>
        <begin position="316"/>
        <end position="334"/>
    </location>
</feature>
<evidence type="ECO:0000256" key="5">
    <source>
        <dbReference type="ARBA" id="ARBA00022660"/>
    </source>
</evidence>
<dbReference type="KEGG" id="maea:20159503"/>
<keyword evidence="8" id="KW-1278">Translocase</keyword>
<dbReference type="EC" id="7.1.1.2" evidence="2"/>
<keyword evidence="6 17" id="KW-0812">Transmembrane</keyword>
<keyword evidence="14 17" id="KW-0472">Membrane</keyword>
<dbReference type="GO" id="GO:0005743">
    <property type="term" value="C:mitochondrial inner membrane"/>
    <property type="evidence" value="ECO:0007669"/>
    <property type="project" value="UniProtKB-SubCell"/>
</dbReference>
<feature type="transmembrane region" description="Helical" evidence="17">
    <location>
        <begin position="354"/>
        <end position="373"/>
    </location>
</feature>
<keyword evidence="9" id="KW-0249">Electron transport</keyword>
<evidence type="ECO:0000256" key="9">
    <source>
        <dbReference type="ARBA" id="ARBA00022982"/>
    </source>
</evidence>
<dbReference type="Pfam" id="PF06455">
    <property type="entry name" value="NADH5_C"/>
    <property type="match status" value="1"/>
</dbReference>
<keyword evidence="7" id="KW-0999">Mitochondrion inner membrane</keyword>
<dbReference type="OMA" id="GMMTIIS"/>
<feature type="transmembrane region" description="Helical" evidence="17">
    <location>
        <begin position="274"/>
        <end position="296"/>
    </location>
</feature>
<evidence type="ECO:0000256" key="6">
    <source>
        <dbReference type="ARBA" id="ARBA00022692"/>
    </source>
</evidence>
<dbReference type="RefSeq" id="YP_009054298.1">
    <property type="nucleotide sequence ID" value="NC_024738.1"/>
</dbReference>
<dbReference type="InterPro" id="IPR001750">
    <property type="entry name" value="ND/Mrp_TM"/>
</dbReference>
<feature type="transmembrane region" description="Helical" evidence="17">
    <location>
        <begin position="114"/>
        <end position="132"/>
    </location>
</feature>
<evidence type="ECO:0000259" key="18">
    <source>
        <dbReference type="Pfam" id="PF00361"/>
    </source>
</evidence>
<geneLocation type="mitochondrion" evidence="20"/>
<feature type="transmembrane region" description="Helical" evidence="17">
    <location>
        <begin position="393"/>
        <end position="411"/>
    </location>
</feature>
<dbReference type="PANTHER" id="PTHR42829">
    <property type="entry name" value="NADH-UBIQUINONE OXIDOREDUCTASE CHAIN 5"/>
    <property type="match status" value="1"/>
</dbReference>
<dbReference type="GeneID" id="20159503"/>
<gene>
    <name evidence="20" type="primary">ND5</name>
</gene>
<evidence type="ECO:0000256" key="1">
    <source>
        <dbReference type="ARBA" id="ARBA00004448"/>
    </source>
</evidence>
<keyword evidence="4" id="KW-0813">Transport</keyword>
<feature type="transmembrane region" description="Helical" evidence="17">
    <location>
        <begin position="90"/>
        <end position="108"/>
    </location>
</feature>
<feature type="transmembrane region" description="Helical" evidence="17">
    <location>
        <begin position="49"/>
        <end position="69"/>
    </location>
</feature>
<evidence type="ECO:0000256" key="16">
    <source>
        <dbReference type="ARBA" id="ARBA00049551"/>
    </source>
</evidence>
<accession>A0A076J9P0</accession>
<feature type="transmembrane region" description="Helical" evidence="17">
    <location>
        <begin position="144"/>
        <end position="168"/>
    </location>
</feature>
<keyword evidence="11" id="KW-0520">NAD</keyword>
<evidence type="ECO:0000256" key="15">
    <source>
        <dbReference type="ARBA" id="ARBA00031027"/>
    </source>
</evidence>
<evidence type="ECO:0000256" key="4">
    <source>
        <dbReference type="ARBA" id="ARBA00022448"/>
    </source>
</evidence>
<keyword evidence="12" id="KW-0830">Ubiquinone</keyword>
<evidence type="ECO:0000256" key="12">
    <source>
        <dbReference type="ARBA" id="ARBA00023075"/>
    </source>
</evidence>
<evidence type="ECO:0000313" key="20">
    <source>
        <dbReference type="EMBL" id="AII72397.1"/>
    </source>
</evidence>
<evidence type="ECO:0000256" key="8">
    <source>
        <dbReference type="ARBA" id="ARBA00022967"/>
    </source>
</evidence>
<evidence type="ECO:0000259" key="19">
    <source>
        <dbReference type="Pfam" id="PF06455"/>
    </source>
</evidence>
<feature type="domain" description="NADH dehydrogenase subunit 5 C-terminal" evidence="19">
    <location>
        <begin position="328"/>
        <end position="502"/>
    </location>
</feature>
<comment type="catalytic activity">
    <reaction evidence="16">
        <text>a ubiquinone + NADH + 5 H(+)(in) = a ubiquinol + NAD(+) + 4 H(+)(out)</text>
        <dbReference type="Rhea" id="RHEA:29091"/>
        <dbReference type="Rhea" id="RHEA-COMP:9565"/>
        <dbReference type="Rhea" id="RHEA-COMP:9566"/>
        <dbReference type="ChEBI" id="CHEBI:15378"/>
        <dbReference type="ChEBI" id="CHEBI:16389"/>
        <dbReference type="ChEBI" id="CHEBI:17976"/>
        <dbReference type="ChEBI" id="CHEBI:57540"/>
        <dbReference type="ChEBI" id="CHEBI:57945"/>
        <dbReference type="EC" id="7.1.1.2"/>
    </reaction>
</comment>
<evidence type="ECO:0000256" key="17">
    <source>
        <dbReference type="SAM" id="Phobius"/>
    </source>
</evidence>
<evidence type="ECO:0000256" key="13">
    <source>
        <dbReference type="ARBA" id="ARBA00023128"/>
    </source>
</evidence>
<dbReference type="AlphaFoldDB" id="A0A076J9P0"/>
<dbReference type="EMBL" id="KJ755996">
    <property type="protein sequence ID" value="AII72397.1"/>
    <property type="molecule type" value="Genomic_DNA"/>
</dbReference>
<dbReference type="PANTHER" id="PTHR42829:SF2">
    <property type="entry name" value="NADH-UBIQUINONE OXIDOREDUCTASE CHAIN 5"/>
    <property type="match status" value="1"/>
</dbReference>
<evidence type="ECO:0000256" key="14">
    <source>
        <dbReference type="ARBA" id="ARBA00023136"/>
    </source>
</evidence>
<name>A0A076J9P0_MYAAR</name>
<keyword evidence="5" id="KW-0679">Respiratory chain</keyword>
<evidence type="ECO:0000256" key="3">
    <source>
        <dbReference type="ARBA" id="ARBA00021096"/>
    </source>
</evidence>
<feature type="transmembrane region" description="Helical" evidence="17">
    <location>
        <begin position="243"/>
        <end position="262"/>
    </location>
</feature>
<organism evidence="20">
    <name type="scientific">Mya arenaria</name>
    <name type="common">Soft-shell clam</name>
    <dbReference type="NCBI Taxonomy" id="6604"/>
    <lineage>
        <taxon>Eukaryota</taxon>
        <taxon>Metazoa</taxon>
        <taxon>Spiralia</taxon>
        <taxon>Lophotrochozoa</taxon>
        <taxon>Mollusca</taxon>
        <taxon>Bivalvia</taxon>
        <taxon>Autobranchia</taxon>
        <taxon>Heteroconchia</taxon>
        <taxon>Euheterodonta</taxon>
        <taxon>Imparidentia</taxon>
        <taxon>Neoheterodontei</taxon>
        <taxon>Myida</taxon>
        <taxon>Myoidea</taxon>
        <taxon>Myidae</taxon>
        <taxon>Mya</taxon>
    </lineage>
</organism>
<keyword evidence="10 17" id="KW-1133">Transmembrane helix</keyword>
<comment type="subcellular location">
    <subcellularLocation>
        <location evidence="1">Mitochondrion inner membrane</location>
        <topology evidence="1">Multi-pass membrane protein</topology>
    </subcellularLocation>
</comment>
<dbReference type="Pfam" id="PF00361">
    <property type="entry name" value="Proton_antipo_M"/>
    <property type="match status" value="1"/>
</dbReference>
<protein>
    <recommendedName>
        <fullName evidence="3">NADH-ubiquinone oxidoreductase chain 5</fullName>
        <ecNumber evidence="2">7.1.1.2</ecNumber>
    </recommendedName>
    <alternativeName>
        <fullName evidence="15">NADH dehydrogenase subunit 5</fullName>
    </alternativeName>
</protein>
<proteinExistence type="predicted"/>
<feature type="transmembrane region" description="Helical" evidence="17">
    <location>
        <begin position="25"/>
        <end position="43"/>
    </location>
</feature>
<feature type="transmembrane region" description="Helical" evidence="17">
    <location>
        <begin position="216"/>
        <end position="237"/>
    </location>
</feature>
<evidence type="ECO:0000256" key="10">
    <source>
        <dbReference type="ARBA" id="ARBA00022989"/>
    </source>
</evidence>
<sequence length="505" mass="56119">MSTVCCIASCVCMYSVFYMSGEQDGVRFIGMLMLFVCAMGALIFTPSMFGLMVGWDGLGVTSFLLVIYYNNSDSLMAGMITLLSNRVGDMFFVMFLGLGIECVSWGFWDLSLGHISVWMLLMVLIASMTKSAQVPFSAWLPAAMAAPTPVSTLVHSSTLVTAGIYVLLRFSEVFSVGILNFMMMFTSIMTLTLSGMAAMYEVDLKKVVALSTLSQLGVMLFGLCMGLPVICFFHLITHAYFKSMMFLCVGVLIFVSGGVQDYRFMGGIWWKAPIVFSWLAICFGSLTGLPFTSGFYSKDIIVESVLSGDSGILKVFMIYSSVGITGLYSGRVLYDLGVKKSYFSVSGELDWSKWCLLPISVLGVCALLTGYMFSSYFNHFSEFMFMNSGSISMIMMIQGLTLTSLLIWYYGQKLLKTTNRSGFTEWFIVKMWFLSEISGNFLGSKFLDKCVNALFFVEKGWCAFFWYDGLFDVLSKGSNFYRGGQLKLMGGAVLMAFMVFISFFL</sequence>
<dbReference type="GO" id="GO:0008137">
    <property type="term" value="F:NADH dehydrogenase (ubiquinone) activity"/>
    <property type="evidence" value="ECO:0007669"/>
    <property type="project" value="UniProtKB-EC"/>
</dbReference>
<feature type="transmembrane region" description="Helical" evidence="17">
    <location>
        <begin position="174"/>
        <end position="195"/>
    </location>
</feature>
<dbReference type="PRINTS" id="PR01434">
    <property type="entry name" value="NADHDHGNASE5"/>
</dbReference>
<dbReference type="GO" id="GO:0042773">
    <property type="term" value="P:ATP synthesis coupled electron transport"/>
    <property type="evidence" value="ECO:0007669"/>
    <property type="project" value="InterPro"/>
</dbReference>
<keyword evidence="13 20" id="KW-0496">Mitochondrion</keyword>
<dbReference type="InterPro" id="IPR010934">
    <property type="entry name" value="NADH_DH_su5_C"/>
</dbReference>